<name>A0A428ZE74_KIBAR</name>
<dbReference type="AlphaFoldDB" id="A0A428ZE74"/>
<dbReference type="OrthoDB" id="182039at2"/>
<dbReference type="PANTHER" id="PTHR11895">
    <property type="entry name" value="TRANSAMIDASE"/>
    <property type="match status" value="1"/>
</dbReference>
<dbReference type="InterPro" id="IPR000120">
    <property type="entry name" value="Amidase"/>
</dbReference>
<dbReference type="GO" id="GO:0016787">
    <property type="term" value="F:hydrolase activity"/>
    <property type="evidence" value="ECO:0007669"/>
    <property type="project" value="UniProtKB-KW"/>
</dbReference>
<evidence type="ECO:0000313" key="3">
    <source>
        <dbReference type="Proteomes" id="UP000287547"/>
    </source>
</evidence>
<dbReference type="SUPFAM" id="SSF75304">
    <property type="entry name" value="Amidase signature (AS) enzymes"/>
    <property type="match status" value="1"/>
</dbReference>
<proteinExistence type="predicted"/>
<evidence type="ECO:0000259" key="1">
    <source>
        <dbReference type="Pfam" id="PF01425"/>
    </source>
</evidence>
<dbReference type="Gene3D" id="3.90.1300.10">
    <property type="entry name" value="Amidase signature (AS) domain"/>
    <property type="match status" value="1"/>
</dbReference>
<organism evidence="2 3">
    <name type="scientific">Kibdelosporangium aridum</name>
    <dbReference type="NCBI Taxonomy" id="2030"/>
    <lineage>
        <taxon>Bacteria</taxon>
        <taxon>Bacillati</taxon>
        <taxon>Actinomycetota</taxon>
        <taxon>Actinomycetes</taxon>
        <taxon>Pseudonocardiales</taxon>
        <taxon>Pseudonocardiaceae</taxon>
        <taxon>Kibdelosporangium</taxon>
    </lineage>
</organism>
<dbReference type="InterPro" id="IPR020556">
    <property type="entry name" value="Amidase_CS"/>
</dbReference>
<feature type="domain" description="Amidase" evidence="1">
    <location>
        <begin position="42"/>
        <end position="468"/>
    </location>
</feature>
<evidence type="ECO:0000313" key="2">
    <source>
        <dbReference type="EMBL" id="RSM86387.1"/>
    </source>
</evidence>
<dbReference type="PROSITE" id="PS00571">
    <property type="entry name" value="AMIDASES"/>
    <property type="match status" value="1"/>
</dbReference>
<keyword evidence="2" id="KW-0378">Hydrolase</keyword>
<accession>A0A428ZE74</accession>
<sequence length="485" mass="50365">MSSTTGRSARPLRRCEVDPTRLGLVELAAHIRRGALSATECARALLDRVHDHQHLGAFITLDPDRLLRQAKRADEVLARHGALGSLHGVPVAVKDNIDTSCLPTTGGTPSLHGHRPDADAAVVLALRQAGALVMGKTNLDELAYGVTGDNAVFGTTRNPFDHNRIAGGSSGGSAVAVSARLAPAALGTDTGGSVRIPAALCGVTALRPTQGRYPQHGVMTVSSTRDTVGPLAATVADVALLDAALAGATRAPLAPADLAGLRMGVLSRPFFAGLAPDLAQVVDARLAELARQGVELVGIDLPQHIAQSIITAGFPIAFYETPITVQAYLAQTAQAPSLADVVERCGSPGIRRTLTGLLGEDKVPIADYLHAMTVQRPALQRTYRELFATHRLDALVYPTVPLTAAAIGVDEVELGGQMISAFLAYTRNTGPGSCIGWPGLTLPAGVDDAGLPVGLSLETTPGRDQTLLRIGHACELLFGPLPPSG</sequence>
<reference evidence="2 3" key="1">
    <citation type="submission" date="2018-05" db="EMBL/GenBank/DDBJ databases">
        <title>Evolution of GPA BGCs.</title>
        <authorList>
            <person name="Waglechner N."/>
            <person name="Wright G.D."/>
        </authorList>
    </citation>
    <scope>NUCLEOTIDE SEQUENCE [LARGE SCALE GENOMIC DNA]</scope>
    <source>
        <strain evidence="2 3">A82846</strain>
    </source>
</reference>
<protein>
    <submittedName>
        <fullName evidence="2">Indoleacetamide hydrolase</fullName>
    </submittedName>
</protein>
<dbReference type="Pfam" id="PF01425">
    <property type="entry name" value="Amidase"/>
    <property type="match status" value="1"/>
</dbReference>
<comment type="caution">
    <text evidence="2">The sequence shown here is derived from an EMBL/GenBank/DDBJ whole genome shotgun (WGS) entry which is preliminary data.</text>
</comment>
<dbReference type="InterPro" id="IPR036928">
    <property type="entry name" value="AS_sf"/>
</dbReference>
<dbReference type="NCBIfam" id="NF005688">
    <property type="entry name" value="PRK07488.1"/>
    <property type="match status" value="1"/>
</dbReference>
<dbReference type="InterPro" id="IPR023631">
    <property type="entry name" value="Amidase_dom"/>
</dbReference>
<dbReference type="PANTHER" id="PTHR11895:SF151">
    <property type="entry name" value="GLUTAMYL-TRNA(GLN) AMIDOTRANSFERASE SUBUNIT A"/>
    <property type="match status" value="1"/>
</dbReference>
<dbReference type="EMBL" id="QHKI01000009">
    <property type="protein sequence ID" value="RSM86387.1"/>
    <property type="molecule type" value="Genomic_DNA"/>
</dbReference>
<dbReference type="Proteomes" id="UP000287547">
    <property type="component" value="Unassembled WGS sequence"/>
</dbReference>
<gene>
    <name evidence="2" type="primary">iaaH</name>
    <name evidence="2" type="ORF">DMH04_14645</name>
</gene>